<dbReference type="GO" id="GO:0051082">
    <property type="term" value="F:unfolded protein binding"/>
    <property type="evidence" value="ECO:0007669"/>
    <property type="project" value="TreeGrafter"/>
</dbReference>
<proteinExistence type="predicted"/>
<feature type="compositionally biased region" description="Gly residues" evidence="1">
    <location>
        <begin position="89"/>
        <end position="99"/>
    </location>
</feature>
<dbReference type="InterPro" id="IPR018253">
    <property type="entry name" value="DnaJ_domain_CS"/>
</dbReference>
<feature type="region of interest" description="Disordered" evidence="1">
    <location>
        <begin position="74"/>
        <end position="107"/>
    </location>
</feature>
<dbReference type="PANTHER" id="PTHR43948:SF10">
    <property type="entry name" value="MRJ, ISOFORM E"/>
    <property type="match status" value="1"/>
</dbReference>
<keyword evidence="4" id="KW-1185">Reference proteome</keyword>
<protein>
    <submittedName>
        <fullName evidence="3">DnaJ-like protein subfamily B member 1 isoform B</fullName>
    </submittedName>
</protein>
<name>A0A699ZFK5_HAELA</name>
<feature type="non-terminal residue" evidence="3">
    <location>
        <position position="1"/>
    </location>
</feature>
<accession>A0A699ZFK5</accession>
<dbReference type="GO" id="GO:0051087">
    <property type="term" value="F:protein-folding chaperone binding"/>
    <property type="evidence" value="ECO:0007669"/>
    <property type="project" value="TreeGrafter"/>
</dbReference>
<evidence type="ECO:0000259" key="2">
    <source>
        <dbReference type="PROSITE" id="PS50076"/>
    </source>
</evidence>
<dbReference type="InterPro" id="IPR036869">
    <property type="entry name" value="J_dom_sf"/>
</dbReference>
<dbReference type="SMART" id="SM00271">
    <property type="entry name" value="DnaJ"/>
    <property type="match status" value="1"/>
</dbReference>
<organism evidence="3 4">
    <name type="scientific">Haematococcus lacustris</name>
    <name type="common">Green alga</name>
    <name type="synonym">Haematococcus pluvialis</name>
    <dbReference type="NCBI Taxonomy" id="44745"/>
    <lineage>
        <taxon>Eukaryota</taxon>
        <taxon>Viridiplantae</taxon>
        <taxon>Chlorophyta</taxon>
        <taxon>core chlorophytes</taxon>
        <taxon>Chlorophyceae</taxon>
        <taxon>CS clade</taxon>
        <taxon>Chlamydomonadales</taxon>
        <taxon>Haematococcaceae</taxon>
        <taxon>Haematococcus</taxon>
    </lineage>
</organism>
<dbReference type="PRINTS" id="PR00625">
    <property type="entry name" value="JDOMAIN"/>
</dbReference>
<dbReference type="InterPro" id="IPR001623">
    <property type="entry name" value="DnaJ_domain"/>
</dbReference>
<gene>
    <name evidence="3" type="ORF">HaLaN_14900</name>
</gene>
<dbReference type="PROSITE" id="PS00636">
    <property type="entry name" value="DNAJ_1"/>
    <property type="match status" value="1"/>
</dbReference>
<evidence type="ECO:0000313" key="4">
    <source>
        <dbReference type="Proteomes" id="UP000485058"/>
    </source>
</evidence>
<dbReference type="AlphaFoldDB" id="A0A699ZFK5"/>
<dbReference type="Pfam" id="PF00226">
    <property type="entry name" value="DnaJ"/>
    <property type="match status" value="1"/>
</dbReference>
<sequence length="107" mass="11363">MGKDYYAILGVSKSAKDDELKKAYHKLAAKYHPDKVRGSDAAKSAATEKFKEVGEAYDVLSDPVKRQVYDAYGEEGLKGGAPPPTTPGRAGGMPAGFQGGYSFDASQ</sequence>
<reference evidence="3 4" key="1">
    <citation type="submission" date="2020-02" db="EMBL/GenBank/DDBJ databases">
        <title>Draft genome sequence of Haematococcus lacustris strain NIES-144.</title>
        <authorList>
            <person name="Morimoto D."/>
            <person name="Nakagawa S."/>
            <person name="Yoshida T."/>
            <person name="Sawayama S."/>
        </authorList>
    </citation>
    <scope>NUCLEOTIDE SEQUENCE [LARGE SCALE GENOMIC DNA]</scope>
    <source>
        <strain evidence="3 4">NIES-144</strain>
    </source>
</reference>
<dbReference type="GO" id="GO:0005737">
    <property type="term" value="C:cytoplasm"/>
    <property type="evidence" value="ECO:0007669"/>
    <property type="project" value="TreeGrafter"/>
</dbReference>
<dbReference type="Gene3D" id="1.10.287.110">
    <property type="entry name" value="DnaJ domain"/>
    <property type="match status" value="1"/>
</dbReference>
<dbReference type="CDD" id="cd06257">
    <property type="entry name" value="DnaJ"/>
    <property type="match status" value="1"/>
</dbReference>
<evidence type="ECO:0000313" key="3">
    <source>
        <dbReference type="EMBL" id="GFH18149.1"/>
    </source>
</evidence>
<dbReference type="Proteomes" id="UP000485058">
    <property type="component" value="Unassembled WGS sequence"/>
</dbReference>
<dbReference type="GO" id="GO:0005634">
    <property type="term" value="C:nucleus"/>
    <property type="evidence" value="ECO:0007669"/>
    <property type="project" value="TreeGrafter"/>
</dbReference>
<comment type="caution">
    <text evidence="3">The sequence shown here is derived from an EMBL/GenBank/DDBJ whole genome shotgun (WGS) entry which is preliminary data.</text>
</comment>
<dbReference type="SUPFAM" id="SSF46565">
    <property type="entry name" value="Chaperone J-domain"/>
    <property type="match status" value="1"/>
</dbReference>
<evidence type="ECO:0000256" key="1">
    <source>
        <dbReference type="SAM" id="MobiDB-lite"/>
    </source>
</evidence>
<dbReference type="EMBL" id="BLLF01001254">
    <property type="protein sequence ID" value="GFH18149.1"/>
    <property type="molecule type" value="Genomic_DNA"/>
</dbReference>
<feature type="domain" description="J" evidence="2">
    <location>
        <begin position="4"/>
        <end position="73"/>
    </location>
</feature>
<dbReference type="GO" id="GO:0044183">
    <property type="term" value="F:protein folding chaperone"/>
    <property type="evidence" value="ECO:0007669"/>
    <property type="project" value="TreeGrafter"/>
</dbReference>
<dbReference type="PANTHER" id="PTHR43948">
    <property type="entry name" value="DNAJ HOMOLOG SUBFAMILY B"/>
    <property type="match status" value="1"/>
</dbReference>
<feature type="non-terminal residue" evidence="3">
    <location>
        <position position="107"/>
    </location>
</feature>
<dbReference type="PROSITE" id="PS50076">
    <property type="entry name" value="DNAJ_2"/>
    <property type="match status" value="1"/>
</dbReference>